<accession>A0A8D3B2M7</accession>
<evidence type="ECO:0000256" key="1">
    <source>
        <dbReference type="ARBA" id="ARBA00010322"/>
    </source>
</evidence>
<dbReference type="Proteomes" id="UP000694558">
    <property type="component" value="Chromosome 20"/>
</dbReference>
<dbReference type="GO" id="GO:0016887">
    <property type="term" value="F:ATP hydrolysis activity"/>
    <property type="evidence" value="ECO:0007669"/>
    <property type="project" value="InterPro"/>
</dbReference>
<dbReference type="PANTHER" id="PTHR12169">
    <property type="entry name" value="ATPASE N2B"/>
    <property type="match status" value="1"/>
</dbReference>
<dbReference type="InterPro" id="IPR027417">
    <property type="entry name" value="P-loop_NTPase"/>
</dbReference>
<dbReference type="GeneTree" id="ENSGT00390000013227"/>
<comment type="similarity">
    <text evidence="1">Belongs to the AFG1 ATPase family.</text>
</comment>
<reference evidence="5" key="2">
    <citation type="submission" date="2025-08" db="UniProtKB">
        <authorList>
            <consortium name="Ensembl"/>
        </authorList>
    </citation>
    <scope>IDENTIFICATION</scope>
</reference>
<dbReference type="InterPro" id="IPR005654">
    <property type="entry name" value="ATPase_AFG1-like"/>
</dbReference>
<organism evidence="5 6">
    <name type="scientific">Scophthalmus maximus</name>
    <name type="common">Turbot</name>
    <name type="synonym">Psetta maxima</name>
    <dbReference type="NCBI Taxonomy" id="52904"/>
    <lineage>
        <taxon>Eukaryota</taxon>
        <taxon>Metazoa</taxon>
        <taxon>Chordata</taxon>
        <taxon>Craniata</taxon>
        <taxon>Vertebrata</taxon>
        <taxon>Euteleostomi</taxon>
        <taxon>Actinopterygii</taxon>
        <taxon>Neopterygii</taxon>
        <taxon>Teleostei</taxon>
        <taxon>Neoteleostei</taxon>
        <taxon>Acanthomorphata</taxon>
        <taxon>Carangaria</taxon>
        <taxon>Pleuronectiformes</taxon>
        <taxon>Pleuronectoidei</taxon>
        <taxon>Scophthalmidae</taxon>
        <taxon>Scophthalmus</taxon>
    </lineage>
</organism>
<dbReference type="SUPFAM" id="SSF52540">
    <property type="entry name" value="P-loop containing nucleoside triphosphate hydrolases"/>
    <property type="match status" value="1"/>
</dbReference>
<evidence type="ECO:0000256" key="4">
    <source>
        <dbReference type="SAM" id="MobiDB-lite"/>
    </source>
</evidence>
<dbReference type="GO" id="GO:0005634">
    <property type="term" value="C:nucleus"/>
    <property type="evidence" value="ECO:0007669"/>
    <property type="project" value="Ensembl"/>
</dbReference>
<dbReference type="GO" id="GO:0005739">
    <property type="term" value="C:mitochondrion"/>
    <property type="evidence" value="ECO:0007669"/>
    <property type="project" value="TreeGrafter"/>
</dbReference>
<reference evidence="5" key="1">
    <citation type="submission" date="2023-05" db="EMBL/GenBank/DDBJ databases">
        <title>High-quality long-read genome of Scophthalmus maximus.</title>
        <authorList>
            <person name="Lien S."/>
            <person name="Martinez P."/>
        </authorList>
    </citation>
    <scope>NUCLEOTIDE SEQUENCE [LARGE SCALE GENOMIC DNA]</scope>
</reference>
<evidence type="ECO:0000256" key="3">
    <source>
        <dbReference type="ARBA" id="ARBA00022840"/>
    </source>
</evidence>
<evidence type="ECO:0000313" key="5">
    <source>
        <dbReference type="Ensembl" id="ENSSMAP00000027501.2"/>
    </source>
</evidence>
<feature type="compositionally biased region" description="Basic and acidic residues" evidence="4">
    <location>
        <begin position="192"/>
        <end position="202"/>
    </location>
</feature>
<feature type="region of interest" description="Disordered" evidence="4">
    <location>
        <begin position="160"/>
        <end position="207"/>
    </location>
</feature>
<protein>
    <submittedName>
        <fullName evidence="5">AFG1 like ATPase b</fullName>
    </submittedName>
</protein>
<keyword evidence="2" id="KW-0547">Nucleotide-binding</keyword>
<dbReference type="GO" id="GO:0005524">
    <property type="term" value="F:ATP binding"/>
    <property type="evidence" value="ECO:0007669"/>
    <property type="project" value="UniProtKB-KW"/>
</dbReference>
<evidence type="ECO:0000313" key="6">
    <source>
        <dbReference type="Proteomes" id="UP000694558"/>
    </source>
</evidence>
<keyword evidence="3" id="KW-0067">ATP-binding</keyword>
<dbReference type="Ensembl" id="ENSSMAT00000027843.2">
    <property type="protein sequence ID" value="ENSSMAP00000027501.2"/>
    <property type="gene ID" value="ENSSMAG00000016829.2"/>
</dbReference>
<dbReference type="GO" id="GO:0003341">
    <property type="term" value="P:cilium movement"/>
    <property type="evidence" value="ECO:0007669"/>
    <property type="project" value="Ensembl"/>
</dbReference>
<dbReference type="FunFam" id="3.40.50.300:FF:000735">
    <property type="entry name" value="Lactation elevated 1 (Predicted)"/>
    <property type="match status" value="1"/>
</dbReference>
<feature type="compositionally biased region" description="Polar residues" evidence="4">
    <location>
        <begin position="160"/>
        <end position="170"/>
    </location>
</feature>
<evidence type="ECO:0000256" key="2">
    <source>
        <dbReference type="ARBA" id="ARBA00022741"/>
    </source>
</evidence>
<dbReference type="NCBIfam" id="NF040713">
    <property type="entry name" value="ZapE"/>
    <property type="match status" value="1"/>
</dbReference>
<dbReference type="AlphaFoldDB" id="A0A8D3B2M7"/>
<dbReference type="Gene3D" id="3.40.50.300">
    <property type="entry name" value="P-loop containing nucleotide triphosphate hydrolases"/>
    <property type="match status" value="1"/>
</dbReference>
<sequence length="562" mass="62438">MKIKMKTFLMVCCEFSSCHFKILCIIVPVRLVCMCVFVCMSVCASGNLNKALTFQNIMAARTVPSAVRGFVKCFLKDSALGSRKVCSLSASCAGKGDTSRRRCSSSASACSSSSEAAAAAADVCASSETIEHYDRLVQCGSLREDAQQRHVVRQLAQLQHTLRENSNSTHLRPPPPILESKGGPAVTTADNKGGDTEAEGGHTPRPPKGFYIYGDVGTGKTMVMDLFYSHVENGHKKRVHFNGFMLDIHKRIHRRKQSLPKRTLGNMFTYDPISPVAMEISNETCLLCFDEFQVTDIADAMILKQLFETLFETGVVVVATSNRSPDDLYKNGLQRDTFLPFIDVLKNYCHTICLNSGIDYRRLDKVASGKLYYLTGEPGAEAFLDAMFEDLASTQKSVTGPRVLTVLGRDVTLGKTCGSIADCTFDELCGRPLGASDYLEMAQLFDTVFIRHVPVLTLTLKDQARRFTTLIDNFYDNKVRVVLLAAAPVDRLFIHSGGDDERDRQLLDDLGLSGEAADRLTLFTAEEEIFAFRRTVSRLVEMQTESYWMERARSRSTEHRNT</sequence>
<gene>
    <name evidence="5" type="primary">afg1lb</name>
</gene>
<dbReference type="Pfam" id="PF03969">
    <property type="entry name" value="AFG1_ATPase"/>
    <property type="match status" value="1"/>
</dbReference>
<proteinExistence type="inferred from homology"/>
<name>A0A8D3B2M7_SCOMX</name>
<dbReference type="PANTHER" id="PTHR12169:SF19">
    <property type="entry name" value="LACTATION ELEVATED PROTEIN 1 HOMOLOG B-RELATED"/>
    <property type="match status" value="1"/>
</dbReference>